<reference evidence="3 4" key="1">
    <citation type="submission" date="2019-04" db="EMBL/GenBank/DDBJ databases">
        <title>Reference strain of H23.</title>
        <authorList>
            <person name="Luo X."/>
        </authorList>
    </citation>
    <scope>NUCLEOTIDE SEQUENCE [LARGE SCALE GENOMIC DNA]</scope>
    <source>
        <strain evidence="3 4">H23</strain>
    </source>
</reference>
<dbReference type="AlphaFoldDB" id="A0A4U5JPN5"/>
<evidence type="ECO:0000313" key="4">
    <source>
        <dbReference type="Proteomes" id="UP000308707"/>
    </source>
</evidence>
<sequence length="221" mass="23893">MPALFSRCLILALLPAAAAWWPTHAAAQVRRCTGPDGNAVYTDRPCEYIGAVERVPHAQAGQAMNSRRYGGCARNIRDLVYEMTSAFDARDANRLAGVVHWAGMSTRTAYGLMGRLDALAKRPLIDIVPVYARVYEPEPTLAPDAAAGGVSVPFSLEGHGQDVAGDEAPAPPPDPDYYPQQAVRRGPPVALRIEQTSGDGATPSRSVFGLQRHMGCWWIRL</sequence>
<feature type="signal peptide" evidence="2">
    <location>
        <begin position="1"/>
        <end position="27"/>
    </location>
</feature>
<evidence type="ECO:0000256" key="2">
    <source>
        <dbReference type="SAM" id="SignalP"/>
    </source>
</evidence>
<dbReference type="OrthoDB" id="5956287at2"/>
<gene>
    <name evidence="3" type="ORF">FCE95_11915</name>
</gene>
<evidence type="ECO:0000256" key="1">
    <source>
        <dbReference type="SAM" id="MobiDB-lite"/>
    </source>
</evidence>
<name>A0A4U5JPN5_9GAMM</name>
<dbReference type="RefSeq" id="WP_137267227.1">
    <property type="nucleotide sequence ID" value="NZ_SZUA01000002.1"/>
</dbReference>
<keyword evidence="4" id="KW-1185">Reference proteome</keyword>
<organism evidence="3 4">
    <name type="scientific">Luteimonas gilva</name>
    <dbReference type="NCBI Taxonomy" id="2572684"/>
    <lineage>
        <taxon>Bacteria</taxon>
        <taxon>Pseudomonadati</taxon>
        <taxon>Pseudomonadota</taxon>
        <taxon>Gammaproteobacteria</taxon>
        <taxon>Lysobacterales</taxon>
        <taxon>Lysobacteraceae</taxon>
        <taxon>Luteimonas</taxon>
    </lineage>
</organism>
<keyword evidence="2" id="KW-0732">Signal</keyword>
<proteinExistence type="predicted"/>
<dbReference type="Proteomes" id="UP000308707">
    <property type="component" value="Unassembled WGS sequence"/>
</dbReference>
<feature type="chain" id="PRO_5020356158" description="DUF4124 domain-containing protein" evidence="2">
    <location>
        <begin position="28"/>
        <end position="221"/>
    </location>
</feature>
<dbReference type="EMBL" id="SZUA01000002">
    <property type="protein sequence ID" value="TKR30796.1"/>
    <property type="molecule type" value="Genomic_DNA"/>
</dbReference>
<evidence type="ECO:0000313" key="3">
    <source>
        <dbReference type="EMBL" id="TKR30796.1"/>
    </source>
</evidence>
<comment type="caution">
    <text evidence="3">The sequence shown here is derived from an EMBL/GenBank/DDBJ whole genome shotgun (WGS) entry which is preliminary data.</text>
</comment>
<feature type="region of interest" description="Disordered" evidence="1">
    <location>
        <begin position="158"/>
        <end position="182"/>
    </location>
</feature>
<evidence type="ECO:0008006" key="5">
    <source>
        <dbReference type="Google" id="ProtNLM"/>
    </source>
</evidence>
<accession>A0A4U5JPN5</accession>
<protein>
    <recommendedName>
        <fullName evidence="5">DUF4124 domain-containing protein</fullName>
    </recommendedName>
</protein>